<dbReference type="PANTHER" id="PTHR30535:SF34">
    <property type="entry name" value="MOLYBDATE-BINDING PROTEIN MOLA"/>
    <property type="match status" value="1"/>
</dbReference>
<dbReference type="Proteomes" id="UP000470772">
    <property type="component" value="Unassembled WGS sequence"/>
</dbReference>
<proteinExistence type="predicted"/>
<dbReference type="AlphaFoldDB" id="A0A6A9QKE0"/>
<name>A0A6A9QKE0_SULME</name>
<gene>
    <name evidence="2" type="ORF">GC250_04640</name>
</gene>
<dbReference type="Gene3D" id="3.40.50.1980">
    <property type="entry name" value="Nitrogenase molybdenum iron protein domain"/>
    <property type="match status" value="2"/>
</dbReference>
<protein>
    <submittedName>
        <fullName evidence="2">ABC transporter substrate-binding protein</fullName>
    </submittedName>
</protein>
<dbReference type="PROSITE" id="PS50983">
    <property type="entry name" value="FE_B12_PBP"/>
    <property type="match status" value="1"/>
</dbReference>
<dbReference type="SUPFAM" id="SSF53807">
    <property type="entry name" value="Helical backbone' metal receptor"/>
    <property type="match status" value="1"/>
</dbReference>
<feature type="domain" description="Fe/B12 periplasmic-binding" evidence="1">
    <location>
        <begin position="22"/>
        <end position="271"/>
    </location>
</feature>
<reference evidence="2 3" key="1">
    <citation type="submission" date="2019-10" db="EMBL/GenBank/DDBJ databases">
        <title>Sequencing and Assembly of Multiple Reported Metal-Biooxidizing Members of the Extremely Thermoacidophilic Archaeal Family Sulfolobaceae.</title>
        <authorList>
            <person name="Counts J.A."/>
            <person name="Kelly R.M."/>
        </authorList>
    </citation>
    <scope>NUCLEOTIDE SEQUENCE [LARGE SCALE GENOMIC DNA]</scope>
    <source>
        <strain evidence="2 3">DSM 6482</strain>
    </source>
</reference>
<evidence type="ECO:0000313" key="2">
    <source>
        <dbReference type="EMBL" id="MUN28740.1"/>
    </source>
</evidence>
<organism evidence="2 3">
    <name type="scientific">Sulfuracidifex metallicus DSM 6482 = JCM 9184</name>
    <dbReference type="NCBI Taxonomy" id="523847"/>
    <lineage>
        <taxon>Archaea</taxon>
        <taxon>Thermoproteota</taxon>
        <taxon>Thermoprotei</taxon>
        <taxon>Sulfolobales</taxon>
        <taxon>Sulfolobaceae</taxon>
        <taxon>Sulfuracidifex</taxon>
    </lineage>
</organism>
<evidence type="ECO:0000259" key="1">
    <source>
        <dbReference type="PROSITE" id="PS50983"/>
    </source>
</evidence>
<dbReference type="RefSeq" id="WP_054837699.1">
    <property type="nucleotide sequence ID" value="NZ_BBBY01000001.1"/>
</dbReference>
<dbReference type="OrthoDB" id="24039at2157"/>
<dbReference type="EMBL" id="WGGD01000005">
    <property type="protein sequence ID" value="MUN28740.1"/>
    <property type="molecule type" value="Genomic_DNA"/>
</dbReference>
<evidence type="ECO:0000313" key="3">
    <source>
        <dbReference type="Proteomes" id="UP000470772"/>
    </source>
</evidence>
<dbReference type="InterPro" id="IPR002491">
    <property type="entry name" value="ABC_transptr_periplasmic_BD"/>
</dbReference>
<accession>A0A6A9QKE0</accession>
<dbReference type="InterPro" id="IPR050902">
    <property type="entry name" value="ABC_Transporter_SBP"/>
</dbReference>
<dbReference type="Pfam" id="PF01497">
    <property type="entry name" value="Peripla_BP_2"/>
    <property type="match status" value="1"/>
</dbReference>
<sequence>MARKVYNPLLDDYIELNHVFNSIISLDPGTTETIFMLGLGHLIKATDAFSYRPAEAKKLIKIGSYTHVNKELLDKLNPDIIFTSYGAQKELAKRLWKDGYPVYPIPVPLSVNSILDNVIIIGNVLAQFSRASSLHKELLNYVFRYRSTVPPLKVYIEFDLGGPITIGFPSHINHALEILGARNIFSDSSDSYPIPDDNGLLIKDPDIIIYEPKRLTDYEKERFRRNLINRGLERLLKKKIIFTAGDFLAHVGPSFISGVIPWLSSSLSQGKEEENPSNNGYNNS</sequence>
<comment type="caution">
    <text evidence="2">The sequence shown here is derived from an EMBL/GenBank/DDBJ whole genome shotgun (WGS) entry which is preliminary data.</text>
</comment>
<dbReference type="PANTHER" id="PTHR30535">
    <property type="entry name" value="VITAMIN B12-BINDING PROTEIN"/>
    <property type="match status" value="1"/>
</dbReference>
<keyword evidence="3" id="KW-1185">Reference proteome</keyword>